<dbReference type="Gene3D" id="3.40.50.1700">
    <property type="entry name" value="Glycoside hydrolase family 3 C-terminal domain"/>
    <property type="match status" value="1"/>
</dbReference>
<reference evidence="23" key="1">
    <citation type="submission" date="2021-10" db="EMBL/GenBank/DDBJ databases">
        <authorList>
            <person name="Piombo E."/>
        </authorList>
    </citation>
    <scope>NUCLEOTIDE SEQUENCE</scope>
</reference>
<evidence type="ECO:0000256" key="9">
    <source>
        <dbReference type="ARBA" id="ARBA00023180"/>
    </source>
</evidence>
<evidence type="ECO:0000256" key="20">
    <source>
        <dbReference type="ARBA" id="ARBA00083231"/>
    </source>
</evidence>
<evidence type="ECO:0000256" key="12">
    <source>
        <dbReference type="ARBA" id="ARBA00023326"/>
    </source>
</evidence>
<dbReference type="EMBL" id="CABFOC020000053">
    <property type="protein sequence ID" value="CAH0055022.1"/>
    <property type="molecule type" value="Genomic_DNA"/>
</dbReference>
<dbReference type="SUPFAM" id="SSF51445">
    <property type="entry name" value="(Trans)glycosidases"/>
    <property type="match status" value="1"/>
</dbReference>
<comment type="caution">
    <text evidence="23">The sequence shown here is derived from an EMBL/GenBank/DDBJ whole genome shotgun (WGS) entry which is preliminary data.</text>
</comment>
<evidence type="ECO:0000256" key="3">
    <source>
        <dbReference type="ARBA" id="ARBA00004987"/>
    </source>
</evidence>
<evidence type="ECO:0000256" key="21">
    <source>
        <dbReference type="ARBA" id="ARBA00083611"/>
    </source>
</evidence>
<comment type="pathway">
    <text evidence="3">Glycan metabolism; cellulose degradation.</text>
</comment>
<dbReference type="AlphaFoldDB" id="A0A9N9ZES1"/>
<comment type="similarity">
    <text evidence="4">Belongs to the glycosyl hydrolase 3 family.</text>
</comment>
<dbReference type="EC" id="3.2.1.21" evidence="5"/>
<sequence>MRISHVCLAAAAVCAAKGASSPKLTSASDWAEAAQRAEEFVSQLTVDEKIGIVSGGYRQPSPACVGSIGGIPRLDFEGICFSDGPAGCSRSDLVSVFASGITVAASWDVDLMFNRGVALGEEFRGKGAHVHLGPSSGPIGRHATGGRNWESFGPDPYLAGVAMNASVLGIQSTGVQACSKHYIGNEQELQRTSTVSHDGTVTEAISSNIDNRTLHELYVWPFANAIYAGTAGIMCSYNRVNGLYACENSATLSILKEELDFRGYVVSDWYATHGTASFANAGLDIEMPGNTSAAAGPHYFGDALLRMVQNGTVTPDRLTDMAERVLRPYFLLNQDEGFPTLDPSSGAVFLAYQLGHKAQPHLGGYPMLPARNVRGNHKELIRELGAAATVLLKNVNNTLPLKNSSEVGMFGNAISYPTVGSTFRDADKYPEGYEYGTVDIGGGSGTVRHTHLVTPLQAVQRHVESYGGRLQVVMDNDDIADGRLRTIYPVPDVCLVFLKSYASEGFDRPNIELSWNSTAVVESTAAICPNTVVIIHSPGVVTLPWADNENVTAILSAHYPGEEIGNSIVDVLWGVTPPSGHLPYTIPKTLEDYGPPIFNLTTRSVSADEWQTNFTEGLMIDYRHFDANDIEPQYEFGFGLTYAKFKLEGEVDLQVRGTLSKTAEKSKGTAPGGLKDLWTEVLTVDAQVKNSGEVDGHAVPQLYVAFPQNTTPAQTPAQVLRGFHKIFIKAGETSTVRFSLLRRDVSFWDEKSDQWVIPEGGFTFKVGFSSRDKAALQTTASLL</sequence>
<dbReference type="InterPro" id="IPR017853">
    <property type="entry name" value="GH"/>
</dbReference>
<comment type="function">
    <text evidence="13">Beta-glucosidases are one of a number of cellulolytic enzymes involved in the degradation of cellulosic biomass. Catalyzes the last step releasing glucose from the inhibitory cellobiose.</text>
</comment>
<name>A0A9N9ZES1_9HYPO</name>
<dbReference type="InterPro" id="IPR050288">
    <property type="entry name" value="Cellulose_deg_GH3"/>
</dbReference>
<evidence type="ECO:0000256" key="17">
    <source>
        <dbReference type="ARBA" id="ARBA00041808"/>
    </source>
</evidence>
<dbReference type="PRINTS" id="PR00133">
    <property type="entry name" value="GLHYDRLASE3"/>
</dbReference>
<dbReference type="InterPro" id="IPR013783">
    <property type="entry name" value="Ig-like_fold"/>
</dbReference>
<dbReference type="InterPro" id="IPR001764">
    <property type="entry name" value="Glyco_hydro_3_N"/>
</dbReference>
<dbReference type="SUPFAM" id="SSF52279">
    <property type="entry name" value="Beta-D-glucan exohydrolase, C-terminal domain"/>
    <property type="match status" value="1"/>
</dbReference>
<evidence type="ECO:0000256" key="1">
    <source>
        <dbReference type="ARBA" id="ARBA00000448"/>
    </source>
</evidence>
<evidence type="ECO:0000256" key="14">
    <source>
        <dbReference type="ARBA" id="ARBA00039579"/>
    </source>
</evidence>
<gene>
    <name evidence="23" type="ORF">CSOL1703_00016923</name>
</gene>
<dbReference type="OrthoDB" id="416222at2759"/>
<dbReference type="Proteomes" id="UP000775872">
    <property type="component" value="Unassembled WGS sequence"/>
</dbReference>
<evidence type="ECO:0000256" key="6">
    <source>
        <dbReference type="ARBA" id="ARBA00022525"/>
    </source>
</evidence>
<dbReference type="InterPro" id="IPR026891">
    <property type="entry name" value="Fn3-like"/>
</dbReference>
<protein>
    <recommendedName>
        <fullName evidence="18">Beta-glucosidase cel3A</fullName>
        <ecNumber evidence="5">3.2.1.21</ecNumber>
    </recommendedName>
    <alternativeName>
        <fullName evidence="15">Beta-D-glucoside glucohydrolase G</fullName>
    </alternativeName>
    <alternativeName>
        <fullName evidence="19">Beta-D-glucoside glucohydrolase cel3A</fullName>
    </alternativeName>
    <alternativeName>
        <fullName evidence="16">Cellobiase G</fullName>
    </alternativeName>
    <alternativeName>
        <fullName evidence="21">Cellobiase cel3A</fullName>
    </alternativeName>
    <alternativeName>
        <fullName evidence="17">Gentiobiase G</fullName>
    </alternativeName>
    <alternativeName>
        <fullName evidence="20">Gentiobiase cel3A</fullName>
    </alternativeName>
    <alternativeName>
        <fullName evidence="14">Probable beta-glucosidase G</fullName>
    </alternativeName>
</protein>
<dbReference type="Gene3D" id="2.60.40.10">
    <property type="entry name" value="Immunoglobulins"/>
    <property type="match status" value="1"/>
</dbReference>
<dbReference type="Pfam" id="PF01915">
    <property type="entry name" value="Glyco_hydro_3_C"/>
    <property type="match status" value="1"/>
</dbReference>
<evidence type="ECO:0000256" key="7">
    <source>
        <dbReference type="ARBA" id="ARBA00022729"/>
    </source>
</evidence>
<dbReference type="SMART" id="SM01217">
    <property type="entry name" value="Fn3_like"/>
    <property type="match status" value="1"/>
</dbReference>
<dbReference type="InterPro" id="IPR036881">
    <property type="entry name" value="Glyco_hydro_3_C_sf"/>
</dbReference>
<accession>A0A9N9ZES1</accession>
<dbReference type="Pfam" id="PF00933">
    <property type="entry name" value="Glyco_hydro_3"/>
    <property type="match status" value="1"/>
</dbReference>
<dbReference type="FunFam" id="3.20.20.300:FF:000002">
    <property type="entry name" value="Probable beta-glucosidase"/>
    <property type="match status" value="1"/>
</dbReference>
<proteinExistence type="inferred from homology"/>
<evidence type="ECO:0000256" key="4">
    <source>
        <dbReference type="ARBA" id="ARBA00005336"/>
    </source>
</evidence>
<evidence type="ECO:0000313" key="23">
    <source>
        <dbReference type="EMBL" id="CAH0055022.1"/>
    </source>
</evidence>
<evidence type="ECO:0000256" key="19">
    <source>
        <dbReference type="ARBA" id="ARBA00078013"/>
    </source>
</evidence>
<comment type="catalytic activity">
    <reaction evidence="1">
        <text>Hydrolysis of terminal, non-reducing beta-D-glucosyl residues with release of beta-D-glucose.</text>
        <dbReference type="EC" id="3.2.1.21"/>
    </reaction>
</comment>
<evidence type="ECO:0000313" key="24">
    <source>
        <dbReference type="Proteomes" id="UP000775872"/>
    </source>
</evidence>
<dbReference type="PANTHER" id="PTHR42715">
    <property type="entry name" value="BETA-GLUCOSIDASE"/>
    <property type="match status" value="1"/>
</dbReference>
<keyword evidence="8" id="KW-0378">Hydrolase</keyword>
<keyword evidence="24" id="KW-1185">Reference proteome</keyword>
<keyword evidence="12" id="KW-0624">Polysaccharide degradation</keyword>
<evidence type="ECO:0000259" key="22">
    <source>
        <dbReference type="SMART" id="SM01217"/>
    </source>
</evidence>
<dbReference type="PANTHER" id="PTHR42715:SF12">
    <property type="entry name" value="BETA-GLUCOSIDASE G-RELATED"/>
    <property type="match status" value="1"/>
</dbReference>
<evidence type="ECO:0000256" key="10">
    <source>
        <dbReference type="ARBA" id="ARBA00023277"/>
    </source>
</evidence>
<dbReference type="InterPro" id="IPR036962">
    <property type="entry name" value="Glyco_hydro_3_N_sf"/>
</dbReference>
<keyword evidence="6" id="KW-0964">Secreted</keyword>
<dbReference type="GO" id="GO:0005576">
    <property type="term" value="C:extracellular region"/>
    <property type="evidence" value="ECO:0007669"/>
    <property type="project" value="UniProtKB-SubCell"/>
</dbReference>
<dbReference type="GO" id="GO:0009251">
    <property type="term" value="P:glucan catabolic process"/>
    <property type="evidence" value="ECO:0007669"/>
    <property type="project" value="TreeGrafter"/>
</dbReference>
<evidence type="ECO:0000256" key="15">
    <source>
        <dbReference type="ARBA" id="ARBA00041276"/>
    </source>
</evidence>
<keyword evidence="10" id="KW-0119">Carbohydrate metabolism</keyword>
<evidence type="ECO:0000256" key="8">
    <source>
        <dbReference type="ARBA" id="ARBA00022801"/>
    </source>
</evidence>
<dbReference type="Pfam" id="PF14310">
    <property type="entry name" value="Fn3-like"/>
    <property type="match status" value="1"/>
</dbReference>
<evidence type="ECO:0000256" key="2">
    <source>
        <dbReference type="ARBA" id="ARBA00004613"/>
    </source>
</evidence>
<dbReference type="InterPro" id="IPR002772">
    <property type="entry name" value="Glyco_hydro_3_C"/>
</dbReference>
<evidence type="ECO:0000256" key="13">
    <source>
        <dbReference type="ARBA" id="ARBA00024983"/>
    </source>
</evidence>
<evidence type="ECO:0000256" key="16">
    <source>
        <dbReference type="ARBA" id="ARBA00041601"/>
    </source>
</evidence>
<keyword evidence="7" id="KW-0732">Signal</keyword>
<keyword evidence="9" id="KW-0325">Glycoprotein</keyword>
<evidence type="ECO:0000256" key="18">
    <source>
        <dbReference type="ARBA" id="ARBA00070030"/>
    </source>
</evidence>
<dbReference type="GO" id="GO:0008422">
    <property type="term" value="F:beta-glucosidase activity"/>
    <property type="evidence" value="ECO:0007669"/>
    <property type="project" value="UniProtKB-EC"/>
</dbReference>
<comment type="subcellular location">
    <subcellularLocation>
        <location evidence="2">Secreted</location>
    </subcellularLocation>
</comment>
<feature type="domain" description="Fibronectin type III-like" evidence="22">
    <location>
        <begin position="698"/>
        <end position="770"/>
    </location>
</feature>
<evidence type="ECO:0000256" key="5">
    <source>
        <dbReference type="ARBA" id="ARBA00012744"/>
    </source>
</evidence>
<dbReference type="Gene3D" id="3.20.20.300">
    <property type="entry name" value="Glycoside hydrolase, family 3, N-terminal domain"/>
    <property type="match status" value="1"/>
</dbReference>
<organism evidence="23 24">
    <name type="scientific">Clonostachys solani</name>
    <dbReference type="NCBI Taxonomy" id="160281"/>
    <lineage>
        <taxon>Eukaryota</taxon>
        <taxon>Fungi</taxon>
        <taxon>Dikarya</taxon>
        <taxon>Ascomycota</taxon>
        <taxon>Pezizomycotina</taxon>
        <taxon>Sordariomycetes</taxon>
        <taxon>Hypocreomycetidae</taxon>
        <taxon>Hypocreales</taxon>
        <taxon>Bionectriaceae</taxon>
        <taxon>Clonostachys</taxon>
    </lineage>
</organism>
<keyword evidence="11" id="KW-0326">Glycosidase</keyword>
<evidence type="ECO:0000256" key="11">
    <source>
        <dbReference type="ARBA" id="ARBA00023295"/>
    </source>
</evidence>